<reference evidence="4 6" key="1">
    <citation type="journal article" date="2019" name="Sci. Rep.">
        <title>Orb-weaving spider Araneus ventricosus genome elucidates the spidroin gene catalogue.</title>
        <authorList>
            <person name="Kono N."/>
            <person name="Nakamura H."/>
            <person name="Ohtoshi R."/>
            <person name="Moran D.A.P."/>
            <person name="Shinohara A."/>
            <person name="Yoshida Y."/>
            <person name="Fujiwara M."/>
            <person name="Mori M."/>
            <person name="Tomita M."/>
            <person name="Arakawa K."/>
        </authorList>
    </citation>
    <scope>NUCLEOTIDE SEQUENCE [LARGE SCALE GENOMIC DNA]</scope>
</reference>
<evidence type="ECO:0000259" key="3">
    <source>
        <dbReference type="PROSITE" id="PS51253"/>
    </source>
</evidence>
<keyword evidence="6" id="KW-1185">Reference proteome</keyword>
<dbReference type="PANTHER" id="PTHR19303">
    <property type="entry name" value="TRANSPOSON"/>
    <property type="match status" value="1"/>
</dbReference>
<dbReference type="Proteomes" id="UP000499080">
    <property type="component" value="Unassembled WGS sequence"/>
</dbReference>
<dbReference type="InterPro" id="IPR050863">
    <property type="entry name" value="CenT-Element_Derived"/>
</dbReference>
<dbReference type="AlphaFoldDB" id="A0A4Y2RM23"/>
<accession>A0A4Y2RM23</accession>
<dbReference type="SMART" id="SM00674">
    <property type="entry name" value="CENPB"/>
    <property type="match status" value="1"/>
</dbReference>
<dbReference type="Pfam" id="PF03221">
    <property type="entry name" value="HTH_Tnp_Tc5"/>
    <property type="match status" value="1"/>
</dbReference>
<evidence type="ECO:0000313" key="4">
    <source>
        <dbReference type="EMBL" id="GBN76711.1"/>
    </source>
</evidence>
<dbReference type="OrthoDB" id="6512965at2759"/>
<feature type="domain" description="HTH CENPB-type" evidence="3">
    <location>
        <begin position="20"/>
        <end position="91"/>
    </location>
</feature>
<name>A0A4Y2RM23_ARAVE</name>
<dbReference type="EMBL" id="BGPR01145960">
    <property type="protein sequence ID" value="GBN76711.1"/>
    <property type="molecule type" value="Genomic_DNA"/>
</dbReference>
<dbReference type="InterPro" id="IPR004875">
    <property type="entry name" value="DDE_SF_endonuclease_dom"/>
</dbReference>
<dbReference type="GO" id="GO:0003677">
    <property type="term" value="F:DNA binding"/>
    <property type="evidence" value="ECO:0007669"/>
    <property type="project" value="UniProtKB-KW"/>
</dbReference>
<sequence length="347" mass="40042">LSAIIKNRDKIQNYDSSNSCSKRLKTCVYKDVDEAVLKWIHAMRDKNVPISGSFMIEKALQYTKALGYDEFRGNNGWLENFKMKHGIMAKVISGESKDVDDNASENWITETLSKILKDYAPENTFNAAKTALFFQCLPQKTLTYKKEKCFGEKQSKARITVMLGANMTGHQKLKPLVIGRSKNPRCFKGAKSLEVDYDFNKKSWMTSKICEKWDQQSDKRLITVCRKIAFVFDNCPAHAKEINPKLKNVKVFYIPPNTTSKLQPMNQGVIKKYLKIHYREKIVRKVITALRTINPCQRSIYGKAYQKFPKHGTIMSQIVLFATVLSRLNSLSAMRIRQVRRTKRIFL</sequence>
<dbReference type="InterPro" id="IPR006600">
    <property type="entry name" value="HTH_CenpB_DNA-bd_dom"/>
</dbReference>
<feature type="non-terminal residue" evidence="4">
    <location>
        <position position="1"/>
    </location>
</feature>
<evidence type="ECO:0000256" key="2">
    <source>
        <dbReference type="ARBA" id="ARBA00023125"/>
    </source>
</evidence>
<protein>
    <submittedName>
        <fullName evidence="4">Tigger transposable element-derived protein 4</fullName>
    </submittedName>
</protein>
<evidence type="ECO:0000313" key="5">
    <source>
        <dbReference type="EMBL" id="GBN76720.1"/>
    </source>
</evidence>
<dbReference type="EMBL" id="BGPR01145964">
    <property type="protein sequence ID" value="GBN76720.1"/>
    <property type="molecule type" value="Genomic_DNA"/>
</dbReference>
<evidence type="ECO:0000313" key="6">
    <source>
        <dbReference type="Proteomes" id="UP000499080"/>
    </source>
</evidence>
<comment type="subcellular location">
    <subcellularLocation>
        <location evidence="1">Nucleus</location>
    </subcellularLocation>
</comment>
<dbReference type="GO" id="GO:0005634">
    <property type="term" value="C:nucleus"/>
    <property type="evidence" value="ECO:0007669"/>
    <property type="project" value="UniProtKB-SubCell"/>
</dbReference>
<dbReference type="Gene3D" id="1.10.10.60">
    <property type="entry name" value="Homeodomain-like"/>
    <property type="match status" value="1"/>
</dbReference>
<keyword evidence="2" id="KW-0238">DNA-binding</keyword>
<dbReference type="InterPro" id="IPR009057">
    <property type="entry name" value="Homeodomain-like_sf"/>
</dbReference>
<gene>
    <name evidence="4" type="primary">Tigd4_291</name>
    <name evidence="5" type="synonym">Tigd4_292</name>
    <name evidence="5" type="ORF">AVEN_10162_1</name>
    <name evidence="4" type="ORF">AVEN_267358_1</name>
</gene>
<dbReference type="PANTHER" id="PTHR19303:SF73">
    <property type="entry name" value="PROTEIN PDC2"/>
    <property type="match status" value="1"/>
</dbReference>
<organism evidence="4 6">
    <name type="scientific">Araneus ventricosus</name>
    <name type="common">Orbweaver spider</name>
    <name type="synonym">Epeira ventricosa</name>
    <dbReference type="NCBI Taxonomy" id="182803"/>
    <lineage>
        <taxon>Eukaryota</taxon>
        <taxon>Metazoa</taxon>
        <taxon>Ecdysozoa</taxon>
        <taxon>Arthropoda</taxon>
        <taxon>Chelicerata</taxon>
        <taxon>Arachnida</taxon>
        <taxon>Araneae</taxon>
        <taxon>Araneomorphae</taxon>
        <taxon>Entelegynae</taxon>
        <taxon>Araneoidea</taxon>
        <taxon>Araneidae</taxon>
        <taxon>Araneus</taxon>
    </lineage>
</organism>
<dbReference type="PROSITE" id="PS51253">
    <property type="entry name" value="HTH_CENPB"/>
    <property type="match status" value="1"/>
</dbReference>
<comment type="caution">
    <text evidence="4">The sequence shown here is derived from an EMBL/GenBank/DDBJ whole genome shotgun (WGS) entry which is preliminary data.</text>
</comment>
<proteinExistence type="predicted"/>
<evidence type="ECO:0000256" key="1">
    <source>
        <dbReference type="ARBA" id="ARBA00004123"/>
    </source>
</evidence>
<dbReference type="Pfam" id="PF03184">
    <property type="entry name" value="DDE_1"/>
    <property type="match status" value="1"/>
</dbReference>
<dbReference type="SUPFAM" id="SSF46689">
    <property type="entry name" value="Homeodomain-like"/>
    <property type="match status" value="1"/>
</dbReference>